<dbReference type="Proteomes" id="UP000712281">
    <property type="component" value="Unassembled WGS sequence"/>
</dbReference>
<evidence type="ECO:0000313" key="1">
    <source>
        <dbReference type="EMBL" id="KAF2579128.1"/>
    </source>
</evidence>
<dbReference type="AlphaFoldDB" id="A0A8S9JAJ7"/>
<reference evidence="1" key="1">
    <citation type="submission" date="2019-12" db="EMBL/GenBank/DDBJ databases">
        <title>Genome sequencing and annotation of Brassica cretica.</title>
        <authorList>
            <person name="Studholme D.J."/>
            <person name="Sarris P.F."/>
        </authorList>
    </citation>
    <scope>NUCLEOTIDE SEQUENCE</scope>
    <source>
        <strain evidence="1">PFS-001/15</strain>
        <tissue evidence="1">Leaf</tissue>
    </source>
</reference>
<gene>
    <name evidence="1" type="ORF">F2Q68_00000343</name>
</gene>
<organism evidence="1 2">
    <name type="scientific">Brassica cretica</name>
    <name type="common">Mustard</name>
    <dbReference type="NCBI Taxonomy" id="69181"/>
    <lineage>
        <taxon>Eukaryota</taxon>
        <taxon>Viridiplantae</taxon>
        <taxon>Streptophyta</taxon>
        <taxon>Embryophyta</taxon>
        <taxon>Tracheophyta</taxon>
        <taxon>Spermatophyta</taxon>
        <taxon>Magnoliopsida</taxon>
        <taxon>eudicotyledons</taxon>
        <taxon>Gunneridae</taxon>
        <taxon>Pentapetalae</taxon>
        <taxon>rosids</taxon>
        <taxon>malvids</taxon>
        <taxon>Brassicales</taxon>
        <taxon>Brassicaceae</taxon>
        <taxon>Brassiceae</taxon>
        <taxon>Brassica</taxon>
    </lineage>
</organism>
<accession>A0A8S9JAJ7</accession>
<protein>
    <submittedName>
        <fullName evidence="1">Uncharacterized protein</fullName>
    </submittedName>
</protein>
<evidence type="ECO:0000313" key="2">
    <source>
        <dbReference type="Proteomes" id="UP000712281"/>
    </source>
</evidence>
<sequence>MWGLSIYSHKSRIHGGWLIFSHVIYLLAPGLSSSSAALHLLESQTPVLVRLAIAISAFRCAQLPLLHQSQVLKPGIECFLVADLNFINDVARIFEFSSAVLHWLFSKHISLLLLRNPISALYGHKWLEFRLLDTATVCHTNKLLRPGLIILVYLTGRVSPDRYRFIRQESVLELSQRRDRNPYGSGVLRSTLFQPALSSNGSRALLGKTRKGGAGRWVVLGVGTTVLHLNVDTDRALFLLTGVTWQDAGKALPFPISTLMRIEVLVISYIEFRHNLELDSEKRLYPSMEFRSISNVIERCSKKKKRT</sequence>
<dbReference type="EMBL" id="QGKW02001660">
    <property type="protein sequence ID" value="KAF2579128.1"/>
    <property type="molecule type" value="Genomic_DNA"/>
</dbReference>
<proteinExistence type="predicted"/>
<name>A0A8S9JAJ7_BRACR</name>
<comment type="caution">
    <text evidence="1">The sequence shown here is derived from an EMBL/GenBank/DDBJ whole genome shotgun (WGS) entry which is preliminary data.</text>
</comment>